<reference evidence="1 2" key="2">
    <citation type="journal article" date="2017" name="Genome Biol.">
        <title>New reference genome sequences of hot pepper reveal the massive evolution of plant disease-resistance genes by retroduplication.</title>
        <authorList>
            <person name="Kim S."/>
            <person name="Park J."/>
            <person name="Yeom S.I."/>
            <person name="Kim Y.M."/>
            <person name="Seo E."/>
            <person name="Kim K.T."/>
            <person name="Kim M.S."/>
            <person name="Lee J.M."/>
            <person name="Cheong K."/>
            <person name="Shin H.S."/>
            <person name="Kim S.B."/>
            <person name="Han K."/>
            <person name="Lee J."/>
            <person name="Park M."/>
            <person name="Lee H.A."/>
            <person name="Lee H.Y."/>
            <person name="Lee Y."/>
            <person name="Oh S."/>
            <person name="Lee J.H."/>
            <person name="Choi E."/>
            <person name="Choi E."/>
            <person name="Lee S.E."/>
            <person name="Jeon J."/>
            <person name="Kim H."/>
            <person name="Choi G."/>
            <person name="Song H."/>
            <person name="Lee J."/>
            <person name="Lee S.C."/>
            <person name="Kwon J.K."/>
            <person name="Lee H.Y."/>
            <person name="Koo N."/>
            <person name="Hong Y."/>
            <person name="Kim R.W."/>
            <person name="Kang W.H."/>
            <person name="Huh J.H."/>
            <person name="Kang B.C."/>
            <person name="Yang T.J."/>
            <person name="Lee Y.H."/>
            <person name="Bennetzen J.L."/>
            <person name="Choi D."/>
        </authorList>
    </citation>
    <scope>NUCLEOTIDE SEQUENCE [LARGE SCALE GENOMIC DNA]</scope>
    <source>
        <strain evidence="2">cv. CM334</strain>
    </source>
</reference>
<protein>
    <recommendedName>
        <fullName evidence="3">Rab-GAP TBC domain-containing protein</fullName>
    </recommendedName>
</protein>
<dbReference type="Gramene" id="PHT86471">
    <property type="protein sequence ID" value="PHT86471"/>
    <property type="gene ID" value="T459_08577"/>
</dbReference>
<reference evidence="1 2" key="1">
    <citation type="journal article" date="2014" name="Nat. Genet.">
        <title>Genome sequence of the hot pepper provides insights into the evolution of pungency in Capsicum species.</title>
        <authorList>
            <person name="Kim S."/>
            <person name="Park M."/>
            <person name="Yeom S.I."/>
            <person name="Kim Y.M."/>
            <person name="Lee J.M."/>
            <person name="Lee H.A."/>
            <person name="Seo E."/>
            <person name="Choi J."/>
            <person name="Cheong K."/>
            <person name="Kim K.T."/>
            <person name="Jung K."/>
            <person name="Lee G.W."/>
            <person name="Oh S.K."/>
            <person name="Bae C."/>
            <person name="Kim S.B."/>
            <person name="Lee H.Y."/>
            <person name="Kim S.Y."/>
            <person name="Kim M.S."/>
            <person name="Kang B.C."/>
            <person name="Jo Y.D."/>
            <person name="Yang H.B."/>
            <person name="Jeong H.J."/>
            <person name="Kang W.H."/>
            <person name="Kwon J.K."/>
            <person name="Shin C."/>
            <person name="Lim J.Y."/>
            <person name="Park J.H."/>
            <person name="Huh J.H."/>
            <person name="Kim J.S."/>
            <person name="Kim B.D."/>
            <person name="Cohen O."/>
            <person name="Paran I."/>
            <person name="Suh M.C."/>
            <person name="Lee S.B."/>
            <person name="Kim Y.K."/>
            <person name="Shin Y."/>
            <person name="Noh S.J."/>
            <person name="Park J."/>
            <person name="Seo Y.S."/>
            <person name="Kwon S.Y."/>
            <person name="Kim H.A."/>
            <person name="Park J.M."/>
            <person name="Kim H.J."/>
            <person name="Choi S.B."/>
            <person name="Bosland P.W."/>
            <person name="Reeves G."/>
            <person name="Jo S.H."/>
            <person name="Lee B.W."/>
            <person name="Cho H.T."/>
            <person name="Choi H.S."/>
            <person name="Lee M.S."/>
            <person name="Yu Y."/>
            <person name="Do Choi Y."/>
            <person name="Park B.S."/>
            <person name="van Deynze A."/>
            <person name="Ashrafi H."/>
            <person name="Hill T."/>
            <person name="Kim W.T."/>
            <person name="Pai H.S."/>
            <person name="Ahn H.K."/>
            <person name="Yeam I."/>
            <person name="Giovannoni J.J."/>
            <person name="Rose J.K."/>
            <person name="Sorensen I."/>
            <person name="Lee S.J."/>
            <person name="Kim R.W."/>
            <person name="Choi I.Y."/>
            <person name="Choi B.S."/>
            <person name="Lim J.S."/>
            <person name="Lee Y.H."/>
            <person name="Choi D."/>
        </authorList>
    </citation>
    <scope>NUCLEOTIDE SEQUENCE [LARGE SCALE GENOMIC DNA]</scope>
    <source>
        <strain evidence="2">cv. CM334</strain>
    </source>
</reference>
<dbReference type="OMA" id="WSCGKAS"/>
<sequence>MSFDGAESPWKCGKVGTVNLQKVSSIVRDIGDPCLHQSSIKMSKMLKPDRWQAIFEKDGKVHGFRKVLKLIILGGVDPAIRPEVWEFLLGCYALGSSAEYRKQLRTARRYLFSSYCYI</sequence>
<dbReference type="EMBL" id="AYRZ02000003">
    <property type="protein sequence ID" value="PHT86471.1"/>
    <property type="molecule type" value="Genomic_DNA"/>
</dbReference>
<organism evidence="1 2">
    <name type="scientific">Capsicum annuum</name>
    <name type="common">Capsicum pepper</name>
    <dbReference type="NCBI Taxonomy" id="4072"/>
    <lineage>
        <taxon>Eukaryota</taxon>
        <taxon>Viridiplantae</taxon>
        <taxon>Streptophyta</taxon>
        <taxon>Embryophyta</taxon>
        <taxon>Tracheophyta</taxon>
        <taxon>Spermatophyta</taxon>
        <taxon>Magnoliopsida</taxon>
        <taxon>eudicotyledons</taxon>
        <taxon>Gunneridae</taxon>
        <taxon>Pentapetalae</taxon>
        <taxon>asterids</taxon>
        <taxon>lamiids</taxon>
        <taxon>Solanales</taxon>
        <taxon>Solanaceae</taxon>
        <taxon>Solanoideae</taxon>
        <taxon>Capsiceae</taxon>
        <taxon>Capsicum</taxon>
    </lineage>
</organism>
<dbReference type="Proteomes" id="UP000222542">
    <property type="component" value="Unassembled WGS sequence"/>
</dbReference>
<comment type="caution">
    <text evidence="1">The sequence shown here is derived from an EMBL/GenBank/DDBJ whole genome shotgun (WGS) entry which is preliminary data.</text>
</comment>
<proteinExistence type="predicted"/>
<name>A0A2G2ZWY9_CAPAN</name>
<evidence type="ECO:0000313" key="1">
    <source>
        <dbReference type="EMBL" id="PHT86471.1"/>
    </source>
</evidence>
<keyword evidence="2" id="KW-1185">Reference proteome</keyword>
<accession>A0A2G2ZWY9</accession>
<dbReference type="SUPFAM" id="SSF47923">
    <property type="entry name" value="Ypt/Rab-GAP domain of gyp1p"/>
    <property type="match status" value="1"/>
</dbReference>
<dbReference type="InterPro" id="IPR035969">
    <property type="entry name" value="Rab-GAP_TBC_sf"/>
</dbReference>
<evidence type="ECO:0000313" key="2">
    <source>
        <dbReference type="Proteomes" id="UP000222542"/>
    </source>
</evidence>
<dbReference type="STRING" id="4072.A0A2G2ZWY9"/>
<evidence type="ECO:0008006" key="3">
    <source>
        <dbReference type="Google" id="ProtNLM"/>
    </source>
</evidence>
<dbReference type="AlphaFoldDB" id="A0A2G2ZWY9"/>
<gene>
    <name evidence="1" type="ORF">T459_08577</name>
</gene>